<dbReference type="HOGENOM" id="CLU_479126_0_0_1"/>
<evidence type="ECO:0000256" key="1">
    <source>
        <dbReference type="SAM" id="MobiDB-lite"/>
    </source>
</evidence>
<organism evidence="2 3">
    <name type="scientific">Phaeoacremonium minimum (strain UCR-PA7)</name>
    <name type="common">Esca disease fungus</name>
    <name type="synonym">Togninia minima</name>
    <dbReference type="NCBI Taxonomy" id="1286976"/>
    <lineage>
        <taxon>Eukaryota</taxon>
        <taxon>Fungi</taxon>
        <taxon>Dikarya</taxon>
        <taxon>Ascomycota</taxon>
        <taxon>Pezizomycotina</taxon>
        <taxon>Sordariomycetes</taxon>
        <taxon>Sordariomycetidae</taxon>
        <taxon>Togniniales</taxon>
        <taxon>Togniniaceae</taxon>
        <taxon>Phaeoacremonium</taxon>
    </lineage>
</organism>
<keyword evidence="3" id="KW-1185">Reference proteome</keyword>
<feature type="compositionally biased region" description="Polar residues" evidence="1">
    <location>
        <begin position="230"/>
        <end position="253"/>
    </location>
</feature>
<feature type="compositionally biased region" description="Basic and acidic residues" evidence="1">
    <location>
        <begin position="63"/>
        <end position="72"/>
    </location>
</feature>
<accession>R8BHK9</accession>
<evidence type="ECO:0000313" key="2">
    <source>
        <dbReference type="EMBL" id="EON98800.1"/>
    </source>
</evidence>
<dbReference type="EMBL" id="KB933192">
    <property type="protein sequence ID" value="EON98800.1"/>
    <property type="molecule type" value="Genomic_DNA"/>
</dbReference>
<feature type="compositionally biased region" description="Acidic residues" evidence="1">
    <location>
        <begin position="536"/>
        <end position="546"/>
    </location>
</feature>
<feature type="compositionally biased region" description="Basic and acidic residues" evidence="1">
    <location>
        <begin position="302"/>
        <end position="314"/>
    </location>
</feature>
<feature type="compositionally biased region" description="Polar residues" evidence="1">
    <location>
        <begin position="7"/>
        <end position="29"/>
    </location>
</feature>
<dbReference type="KEGG" id="tmn:UCRPA7_5673"/>
<name>R8BHK9_PHAM7</name>
<dbReference type="RefSeq" id="XP_007916408.1">
    <property type="nucleotide sequence ID" value="XM_007918217.1"/>
</dbReference>
<feature type="compositionally biased region" description="Polar residues" evidence="1">
    <location>
        <begin position="265"/>
        <end position="287"/>
    </location>
</feature>
<reference evidence="3" key="1">
    <citation type="journal article" date="2013" name="Genome Announc.">
        <title>Draft genome sequence of the ascomycete Phaeoacremonium aleophilum strain UCR-PA7, a causal agent of the esca disease complex in grapevines.</title>
        <authorList>
            <person name="Blanco-Ulate B."/>
            <person name="Rolshausen P."/>
            <person name="Cantu D."/>
        </authorList>
    </citation>
    <scope>NUCLEOTIDE SEQUENCE [LARGE SCALE GENOMIC DNA]</scope>
    <source>
        <strain evidence="3">UCR-PA7</strain>
    </source>
</reference>
<evidence type="ECO:0000313" key="3">
    <source>
        <dbReference type="Proteomes" id="UP000014074"/>
    </source>
</evidence>
<dbReference type="Proteomes" id="UP000014074">
    <property type="component" value="Unassembled WGS sequence"/>
</dbReference>
<protein>
    <submittedName>
        <fullName evidence="2">Putative mucin-7 protein</fullName>
    </submittedName>
</protein>
<feature type="region of interest" description="Disordered" evidence="1">
    <location>
        <begin position="1"/>
        <end position="349"/>
    </location>
</feature>
<feature type="compositionally biased region" description="Low complexity" evidence="1">
    <location>
        <begin position="178"/>
        <end position="196"/>
    </location>
</feature>
<feature type="compositionally biased region" description="Acidic residues" evidence="1">
    <location>
        <begin position="505"/>
        <end position="521"/>
    </location>
</feature>
<feature type="compositionally biased region" description="Acidic residues" evidence="1">
    <location>
        <begin position="424"/>
        <end position="440"/>
    </location>
</feature>
<feature type="region of interest" description="Disordered" evidence="1">
    <location>
        <begin position="369"/>
        <end position="569"/>
    </location>
</feature>
<dbReference type="eggNOG" id="ENOG502SU0I">
    <property type="taxonomic scope" value="Eukaryota"/>
</dbReference>
<feature type="compositionally biased region" description="Basic and acidic residues" evidence="1">
    <location>
        <begin position="558"/>
        <end position="569"/>
    </location>
</feature>
<feature type="compositionally biased region" description="Low complexity" evidence="1">
    <location>
        <begin position="441"/>
        <end position="478"/>
    </location>
</feature>
<feature type="compositionally biased region" description="Low complexity" evidence="1">
    <location>
        <begin position="119"/>
        <end position="162"/>
    </location>
</feature>
<proteinExistence type="predicted"/>
<gene>
    <name evidence="2" type="ORF">UCRPA7_5673</name>
</gene>
<feature type="compositionally biased region" description="Low complexity" evidence="1">
    <location>
        <begin position="369"/>
        <end position="381"/>
    </location>
</feature>
<dbReference type="OrthoDB" id="3600083at2759"/>
<sequence>MGRLGTSPGSNNVLTNSNSFNANRTNISKETIPESPRTESISSFPVRKKGGADVEAPALNPDKQTDHEEPKTKMLAGGPTDKAAVKNGALYESGGFGESLNGADSGKPKAKAHTKEAPKSTASKTKAAPIVTAAKAASKPAKSPTVKTPTTPTITQHKPPTKTAEKKVAEPTKTATPKASVSATSTKPTASTPSSTRKLAPVTISPANTGFVKPKVKSPTRPVKLPPGLTTHTAASGSKVNVPRSLSRQSGSLHSAHPPVGRSPSRASISTVASTATGKNLKRQSSVIGRPRPSLGPPPKQPARDHPPTKRESAVDEGFLARMMRPTQASSSKTHDKAPVTPPRKVAAPVKKTLAKDVHHVKKDPVVRKLVPKVVAPAAAPEKPKEETSAAKEIAPVVEQTASAEEAISVAKEVEGDVALPEEKDAEPEVETQVEEETPVEEPTPVVQKDVEIAPAPEQPESQLEESQPAEIPRASEAAPEESHEPEIEEAAEPLLNGDHKETEENPTEEPVEEAALETEPEEKPEPIIEAPIAEEHEEEEEEEEEKATNSVDSEPEAAVKAEPEATAV</sequence>
<dbReference type="AlphaFoldDB" id="R8BHK9"/>
<dbReference type="GeneID" id="19326250"/>